<dbReference type="AlphaFoldDB" id="A0A4Q7YYS0"/>
<sequence length="145" mass="16670">MSNEDTPGHYEVGYGKPPKATQFQRGISGNPKGRPKKVPDFDTELLRESKALITINDNGQRIRISKLQGIAKQLTNKALTGNISALRMFLTIWQPALERAALSATQQFKSLEEYDDVRKIPEEELERFLWEEIERQKRNAKRDTQ</sequence>
<proteinExistence type="predicted"/>
<evidence type="ECO:0000256" key="1">
    <source>
        <dbReference type="SAM" id="MobiDB-lite"/>
    </source>
</evidence>
<evidence type="ECO:0000313" key="4">
    <source>
        <dbReference type="Proteomes" id="UP000292958"/>
    </source>
</evidence>
<dbReference type="OrthoDB" id="2086138at2"/>
<dbReference type="InterPro" id="IPR043736">
    <property type="entry name" value="DUF5681"/>
</dbReference>
<feature type="domain" description="DUF5681" evidence="2">
    <location>
        <begin position="19"/>
        <end position="95"/>
    </location>
</feature>
<protein>
    <recommendedName>
        <fullName evidence="2">DUF5681 domain-containing protein</fullName>
    </recommendedName>
</protein>
<reference evidence="3 4" key="1">
    <citation type="submission" date="2019-02" db="EMBL/GenBank/DDBJ databases">
        <title>Genomic Encyclopedia of Archaeal and Bacterial Type Strains, Phase II (KMG-II): from individual species to whole genera.</title>
        <authorList>
            <person name="Goeker M."/>
        </authorList>
    </citation>
    <scope>NUCLEOTIDE SEQUENCE [LARGE SCALE GENOMIC DNA]</scope>
    <source>
        <strain evidence="3 4">DSM 18101</strain>
    </source>
</reference>
<dbReference type="EMBL" id="SHKW01000001">
    <property type="protein sequence ID" value="RZU42411.1"/>
    <property type="molecule type" value="Genomic_DNA"/>
</dbReference>
<dbReference type="RefSeq" id="WP_130420200.1">
    <property type="nucleotide sequence ID" value="NZ_SHKW01000001.1"/>
</dbReference>
<dbReference type="Proteomes" id="UP000292958">
    <property type="component" value="Unassembled WGS sequence"/>
</dbReference>
<gene>
    <name evidence="3" type="ORF">BDD14_3989</name>
</gene>
<organism evidence="3 4">
    <name type="scientific">Edaphobacter modestus</name>
    <dbReference type="NCBI Taxonomy" id="388466"/>
    <lineage>
        <taxon>Bacteria</taxon>
        <taxon>Pseudomonadati</taxon>
        <taxon>Acidobacteriota</taxon>
        <taxon>Terriglobia</taxon>
        <taxon>Terriglobales</taxon>
        <taxon>Acidobacteriaceae</taxon>
        <taxon>Edaphobacter</taxon>
    </lineage>
</organism>
<name>A0A4Q7YYS0_9BACT</name>
<accession>A0A4Q7YYS0</accession>
<feature type="region of interest" description="Disordered" evidence="1">
    <location>
        <begin position="1"/>
        <end position="39"/>
    </location>
</feature>
<comment type="caution">
    <text evidence="3">The sequence shown here is derived from an EMBL/GenBank/DDBJ whole genome shotgun (WGS) entry which is preliminary data.</text>
</comment>
<keyword evidence="4" id="KW-1185">Reference proteome</keyword>
<dbReference type="Pfam" id="PF18932">
    <property type="entry name" value="DUF5681"/>
    <property type="match status" value="1"/>
</dbReference>
<evidence type="ECO:0000259" key="2">
    <source>
        <dbReference type="Pfam" id="PF18932"/>
    </source>
</evidence>
<evidence type="ECO:0000313" key="3">
    <source>
        <dbReference type="EMBL" id="RZU42411.1"/>
    </source>
</evidence>